<accession>A0A8S9YYQ9</accession>
<gene>
    <name evidence="1" type="ORF">EG68_03379</name>
</gene>
<sequence length="206" mass="23478">MSSEQIMRLLLEPWEQELIGQLIDFRAEVTWFHDIIETLDGLENVNYLHEVSNLLNTSADCLDRLDKLSFTHALQSPQRSSLIPVLGIICEPLSTLLIDKILQKLESVLRRFIEHVEVMCAAVEPELRALTERLSIIPSNLEQFALLTEALSKACENENSLGKQVSAIRLQFEVSSTLCFHWFCLTDQIITSQVKTSEDFRVMSST</sequence>
<keyword evidence="2" id="KW-1185">Reference proteome</keyword>
<evidence type="ECO:0000313" key="1">
    <source>
        <dbReference type="EMBL" id="KAF7259714.1"/>
    </source>
</evidence>
<dbReference type="OrthoDB" id="6259752at2759"/>
<dbReference type="Proteomes" id="UP000822476">
    <property type="component" value="Unassembled WGS sequence"/>
</dbReference>
<organism evidence="1 2">
    <name type="scientific">Paragonimus skrjabini miyazakii</name>
    <dbReference type="NCBI Taxonomy" id="59628"/>
    <lineage>
        <taxon>Eukaryota</taxon>
        <taxon>Metazoa</taxon>
        <taxon>Spiralia</taxon>
        <taxon>Lophotrochozoa</taxon>
        <taxon>Platyhelminthes</taxon>
        <taxon>Trematoda</taxon>
        <taxon>Digenea</taxon>
        <taxon>Plagiorchiida</taxon>
        <taxon>Troglotremata</taxon>
        <taxon>Troglotrematidae</taxon>
        <taxon>Paragonimus</taxon>
    </lineage>
</organism>
<reference evidence="1" key="1">
    <citation type="submission" date="2019-07" db="EMBL/GenBank/DDBJ databases">
        <title>Annotation for the trematode Paragonimus miyazaki's.</title>
        <authorList>
            <person name="Choi Y.-J."/>
        </authorList>
    </citation>
    <scope>NUCLEOTIDE SEQUENCE</scope>
    <source>
        <strain evidence="1">Japan</strain>
    </source>
</reference>
<dbReference type="EMBL" id="JTDE01001071">
    <property type="protein sequence ID" value="KAF7259714.1"/>
    <property type="molecule type" value="Genomic_DNA"/>
</dbReference>
<dbReference type="AlphaFoldDB" id="A0A8S9YYQ9"/>
<evidence type="ECO:0000313" key="2">
    <source>
        <dbReference type="Proteomes" id="UP000822476"/>
    </source>
</evidence>
<name>A0A8S9YYQ9_9TREM</name>
<protein>
    <submittedName>
        <fullName evidence="1">Uncharacterized protein</fullName>
    </submittedName>
</protein>
<comment type="caution">
    <text evidence="1">The sequence shown here is derived from an EMBL/GenBank/DDBJ whole genome shotgun (WGS) entry which is preliminary data.</text>
</comment>
<proteinExistence type="predicted"/>